<protein>
    <recommendedName>
        <fullName evidence="3">Terpene synthase N-terminal domain-containing protein</fullName>
    </recommendedName>
</protein>
<dbReference type="Proteomes" id="UP001603857">
    <property type="component" value="Unassembled WGS sequence"/>
</dbReference>
<dbReference type="SUPFAM" id="SSF48239">
    <property type="entry name" value="Terpenoid cyclases/Protein prenyltransferases"/>
    <property type="match status" value="1"/>
</dbReference>
<dbReference type="Pfam" id="PF01397">
    <property type="entry name" value="Terpene_synth"/>
    <property type="match status" value="1"/>
</dbReference>
<dbReference type="InterPro" id="IPR001906">
    <property type="entry name" value="Terpene_synth_N"/>
</dbReference>
<dbReference type="SUPFAM" id="SSF48576">
    <property type="entry name" value="Terpenoid synthases"/>
    <property type="match status" value="1"/>
</dbReference>
<dbReference type="EMBL" id="JBGMDY010000011">
    <property type="protein sequence ID" value="KAL2317501.1"/>
    <property type="molecule type" value="Genomic_DNA"/>
</dbReference>
<accession>A0ABD1L1X3</accession>
<evidence type="ECO:0000313" key="4">
    <source>
        <dbReference type="EMBL" id="KAL2317501.1"/>
    </source>
</evidence>
<dbReference type="InterPro" id="IPR008930">
    <property type="entry name" value="Terpenoid_cyclase/PrenylTrfase"/>
</dbReference>
<comment type="cofactor">
    <cofactor evidence="1">
        <name>Mg(2+)</name>
        <dbReference type="ChEBI" id="CHEBI:18420"/>
    </cofactor>
</comment>
<evidence type="ECO:0000256" key="1">
    <source>
        <dbReference type="ARBA" id="ARBA00001946"/>
    </source>
</evidence>
<dbReference type="PANTHER" id="PTHR31225">
    <property type="entry name" value="OS04G0344100 PROTEIN-RELATED"/>
    <property type="match status" value="1"/>
</dbReference>
<dbReference type="PANTHER" id="PTHR31225:SF252">
    <property type="entry name" value="TERPENE SYNTHASE 12-RELATED"/>
    <property type="match status" value="1"/>
</dbReference>
<organism evidence="4 5">
    <name type="scientific">Flemingia macrophylla</name>
    <dbReference type="NCBI Taxonomy" id="520843"/>
    <lineage>
        <taxon>Eukaryota</taxon>
        <taxon>Viridiplantae</taxon>
        <taxon>Streptophyta</taxon>
        <taxon>Embryophyta</taxon>
        <taxon>Tracheophyta</taxon>
        <taxon>Spermatophyta</taxon>
        <taxon>Magnoliopsida</taxon>
        <taxon>eudicotyledons</taxon>
        <taxon>Gunneridae</taxon>
        <taxon>Pentapetalae</taxon>
        <taxon>rosids</taxon>
        <taxon>fabids</taxon>
        <taxon>Fabales</taxon>
        <taxon>Fabaceae</taxon>
        <taxon>Papilionoideae</taxon>
        <taxon>50 kb inversion clade</taxon>
        <taxon>NPAAA clade</taxon>
        <taxon>indigoferoid/millettioid clade</taxon>
        <taxon>Phaseoleae</taxon>
        <taxon>Flemingia</taxon>
    </lineage>
</organism>
<name>A0ABD1L1X3_9FABA</name>
<keyword evidence="5" id="KW-1185">Reference proteome</keyword>
<dbReference type="GO" id="GO:0003824">
    <property type="term" value="F:catalytic activity"/>
    <property type="evidence" value="ECO:0007669"/>
    <property type="project" value="UniProtKB-ARBA"/>
</dbReference>
<dbReference type="InterPro" id="IPR036965">
    <property type="entry name" value="Terpene_synth_N_sf"/>
</dbReference>
<dbReference type="InterPro" id="IPR008949">
    <property type="entry name" value="Isoprenoid_synthase_dom_sf"/>
</dbReference>
<feature type="domain" description="Terpene synthase N-terminal" evidence="3">
    <location>
        <begin position="2"/>
        <end position="60"/>
    </location>
</feature>
<sequence length="145" mass="16467">MESLSRDLKGLLSLYEASFLGYEGEEILDEAKAFSSLHLGGVLDEGRSRGMALEEVNHALELPLHHRIQMLEARWYIESFAKRKDANQVLLEAAKLDFNMVQSTLQNDLKEMSSWWNGTRLASNLSFGKDRVINGILLHYGWNGL</sequence>
<evidence type="ECO:0000313" key="5">
    <source>
        <dbReference type="Proteomes" id="UP001603857"/>
    </source>
</evidence>
<dbReference type="Gene3D" id="1.10.600.10">
    <property type="entry name" value="Farnesyl Diphosphate Synthase"/>
    <property type="match status" value="1"/>
</dbReference>
<evidence type="ECO:0000259" key="3">
    <source>
        <dbReference type="Pfam" id="PF01397"/>
    </source>
</evidence>
<comment type="caution">
    <text evidence="4">The sequence shown here is derived from an EMBL/GenBank/DDBJ whole genome shotgun (WGS) entry which is preliminary data.</text>
</comment>
<dbReference type="AlphaFoldDB" id="A0ABD1L1X3"/>
<evidence type="ECO:0000256" key="2">
    <source>
        <dbReference type="ARBA" id="ARBA00022842"/>
    </source>
</evidence>
<reference evidence="4 5" key="1">
    <citation type="submission" date="2024-08" db="EMBL/GenBank/DDBJ databases">
        <title>Insights into the chromosomal genome structure of Flemingia macrophylla.</title>
        <authorList>
            <person name="Ding Y."/>
            <person name="Zhao Y."/>
            <person name="Bi W."/>
            <person name="Wu M."/>
            <person name="Zhao G."/>
            <person name="Gong Y."/>
            <person name="Li W."/>
            <person name="Zhang P."/>
        </authorList>
    </citation>
    <scope>NUCLEOTIDE SEQUENCE [LARGE SCALE GENOMIC DNA]</scope>
    <source>
        <strain evidence="4">DYQJB</strain>
        <tissue evidence="4">Leaf</tissue>
    </source>
</reference>
<dbReference type="InterPro" id="IPR050148">
    <property type="entry name" value="Terpene_synthase-like"/>
</dbReference>
<proteinExistence type="predicted"/>
<keyword evidence="2" id="KW-0460">Magnesium</keyword>
<gene>
    <name evidence="4" type="ORF">Fmac_031377</name>
</gene>
<dbReference type="Gene3D" id="1.50.10.130">
    <property type="entry name" value="Terpene synthase, N-terminal domain"/>
    <property type="match status" value="1"/>
</dbReference>